<dbReference type="PANTHER" id="PTHR33295">
    <property type="entry name" value="ATPASE"/>
    <property type="match status" value="1"/>
</dbReference>
<evidence type="ECO:0008006" key="5">
    <source>
        <dbReference type="Google" id="ProtNLM"/>
    </source>
</evidence>
<name>A0A1K1QEI0_SELRU</name>
<dbReference type="RefSeq" id="WP_072306817.1">
    <property type="nucleotide sequence ID" value="NZ_FPJA01000011.1"/>
</dbReference>
<dbReference type="EMBL" id="FPJA01000011">
    <property type="protein sequence ID" value="SFW58335.1"/>
    <property type="molecule type" value="Genomic_DNA"/>
</dbReference>
<proteinExistence type="predicted"/>
<dbReference type="PANTHER" id="PTHR33295:SF20">
    <property type="entry name" value="ATPASE"/>
    <property type="match status" value="1"/>
</dbReference>
<organism evidence="3 4">
    <name type="scientific">Selenomonas ruminantium</name>
    <dbReference type="NCBI Taxonomy" id="971"/>
    <lineage>
        <taxon>Bacteria</taxon>
        <taxon>Bacillati</taxon>
        <taxon>Bacillota</taxon>
        <taxon>Negativicutes</taxon>
        <taxon>Selenomonadales</taxon>
        <taxon>Selenomonadaceae</taxon>
        <taxon>Selenomonas</taxon>
    </lineage>
</organism>
<sequence>MINRSLYLDRIRPFFNQELVKVITGIRRCGKSVMLELIQRELKKSGVDAESMLTYNFESLTLSHLCTAEALHKDVLEKAKAITGRVYLFFDEVQEVTHWEKAINSFRVDLDCDIYITGSNSKLLSGELATYLAGRYVEFVMYPLSFREFCEAMHEKQPDRTVADCFQQYMQFGGMPYLGNLQYQAEPVKQYLQDLYNAIELKDIVRRKKIRDVDLLERILAYVTANIGNTFSATSISKYLKNEGRKVAPDTILNYLHAGQEAFLFYPVKRQDIAGKKILSVQEKYYLADHGIREAVIGGNMQDINLMLENIVFLELLRRGYEVTVGKYGEKEVDFIAKRQSEKIYIQVSYILATPETVEREFGVYRNIRDNYPKYVLSLDEFNMSRDGIIHQNIRNFLLEGTE</sequence>
<evidence type="ECO:0000313" key="3">
    <source>
        <dbReference type="EMBL" id="SFW58335.1"/>
    </source>
</evidence>
<dbReference type="SUPFAM" id="SSF52540">
    <property type="entry name" value="P-loop containing nucleoside triphosphate hydrolases"/>
    <property type="match status" value="1"/>
</dbReference>
<dbReference type="Pfam" id="PF13173">
    <property type="entry name" value="AAA_14"/>
    <property type="match status" value="1"/>
</dbReference>
<evidence type="ECO:0000259" key="2">
    <source>
        <dbReference type="Pfam" id="PF13635"/>
    </source>
</evidence>
<keyword evidence="4" id="KW-1185">Reference proteome</keyword>
<accession>A0A1K1QEI0</accession>
<evidence type="ECO:0000259" key="1">
    <source>
        <dbReference type="Pfam" id="PF13173"/>
    </source>
</evidence>
<evidence type="ECO:0000313" key="4">
    <source>
        <dbReference type="Proteomes" id="UP000182958"/>
    </source>
</evidence>
<dbReference type="Proteomes" id="UP000182958">
    <property type="component" value="Unassembled WGS sequence"/>
</dbReference>
<feature type="domain" description="DUF4143" evidence="2">
    <location>
        <begin position="202"/>
        <end position="349"/>
    </location>
</feature>
<feature type="domain" description="AAA" evidence="1">
    <location>
        <begin position="20"/>
        <end position="150"/>
    </location>
</feature>
<reference evidence="4" key="1">
    <citation type="submission" date="2016-11" db="EMBL/GenBank/DDBJ databases">
        <authorList>
            <person name="Varghese N."/>
            <person name="Submissions S."/>
        </authorList>
    </citation>
    <scope>NUCLEOTIDE SEQUENCE [LARGE SCALE GENOMIC DNA]</scope>
    <source>
        <strain evidence="4">C3</strain>
    </source>
</reference>
<dbReference type="InterPro" id="IPR027417">
    <property type="entry name" value="P-loop_NTPase"/>
</dbReference>
<gene>
    <name evidence="3" type="ORF">SAMN02910323_2578</name>
</gene>
<dbReference type="Pfam" id="PF13635">
    <property type="entry name" value="DUF4143"/>
    <property type="match status" value="1"/>
</dbReference>
<dbReference type="InterPro" id="IPR025420">
    <property type="entry name" value="DUF4143"/>
</dbReference>
<protein>
    <recommendedName>
        <fullName evidence="5">ATPase</fullName>
    </recommendedName>
</protein>
<dbReference type="InterPro" id="IPR041682">
    <property type="entry name" value="AAA_14"/>
</dbReference>
<dbReference type="AlphaFoldDB" id="A0A1K1QEI0"/>